<dbReference type="EMBL" id="JAFNJU010000003">
    <property type="protein sequence ID" value="MBO1264381.1"/>
    <property type="molecule type" value="Genomic_DNA"/>
</dbReference>
<keyword evidence="2" id="KW-1185">Reference proteome</keyword>
<organism evidence="1 2">
    <name type="scientific">Proteiniclasticum aestuarii</name>
    <dbReference type="NCBI Taxonomy" id="2817862"/>
    <lineage>
        <taxon>Bacteria</taxon>
        <taxon>Bacillati</taxon>
        <taxon>Bacillota</taxon>
        <taxon>Clostridia</taxon>
        <taxon>Eubacteriales</taxon>
        <taxon>Clostridiaceae</taxon>
        <taxon>Proteiniclasticum</taxon>
    </lineage>
</organism>
<evidence type="ECO:0000313" key="1">
    <source>
        <dbReference type="EMBL" id="MBO1264381.1"/>
    </source>
</evidence>
<dbReference type="Proteomes" id="UP000664218">
    <property type="component" value="Unassembled WGS sequence"/>
</dbReference>
<accession>A0A939H757</accession>
<comment type="caution">
    <text evidence="1">The sequence shown here is derived from an EMBL/GenBank/DDBJ whole genome shotgun (WGS) entry which is preliminary data.</text>
</comment>
<name>A0A939H757_9CLOT</name>
<protein>
    <submittedName>
        <fullName evidence="1">Uncharacterized protein</fullName>
    </submittedName>
</protein>
<dbReference type="RefSeq" id="WP_207598895.1">
    <property type="nucleotide sequence ID" value="NZ_JAFNJU010000003.1"/>
</dbReference>
<dbReference type="AlphaFoldDB" id="A0A939H757"/>
<reference evidence="1" key="1">
    <citation type="submission" date="2021-03" db="EMBL/GenBank/DDBJ databases">
        <title>Proteiniclasticum marinus sp. nov., isolated from tidal flat sediment.</title>
        <authorList>
            <person name="Namirimu T."/>
            <person name="Yang J.-A."/>
            <person name="Yang S.-H."/>
            <person name="Kim Y.-J."/>
            <person name="Kwon K.K."/>
        </authorList>
    </citation>
    <scope>NUCLEOTIDE SEQUENCE</scope>
    <source>
        <strain evidence="1">SCR006</strain>
    </source>
</reference>
<gene>
    <name evidence="1" type="ORF">J3A84_04910</name>
</gene>
<proteinExistence type="predicted"/>
<evidence type="ECO:0000313" key="2">
    <source>
        <dbReference type="Proteomes" id="UP000664218"/>
    </source>
</evidence>
<sequence length="223" mass="24132">MAVKLTSEKVMVKDNTDRVKSAESTIVQQAQQIALRVTEESFNALAGRVTTAESSIVQNADNIALRVEKTEYNGVTIASLINQTAEEIKILAEKISLEGLITANGFFKVLGDGSIEAVNAKLSGAITATRMVAPSNSAYYGEVGVTDGYIGLGLFDLTKSPEAYFEVLEAGNGFFMRDRNNMNRIEATDTVTRLRSPNGNIRLTITDTYVNIIKNGNVIGNWG</sequence>